<dbReference type="Pfam" id="PF00995">
    <property type="entry name" value="Sec1"/>
    <property type="match status" value="1"/>
</dbReference>
<dbReference type="GO" id="GO:0015031">
    <property type="term" value="P:protein transport"/>
    <property type="evidence" value="ECO:0007669"/>
    <property type="project" value="UniProtKB-KW"/>
</dbReference>
<reference evidence="4" key="2">
    <citation type="submission" date="2025-08" db="UniProtKB">
        <authorList>
            <consortium name="Ensembl"/>
        </authorList>
    </citation>
    <scope>IDENTIFICATION</scope>
</reference>
<dbReference type="PIRSF" id="PIRSF005715">
    <property type="entry name" value="VPS45_Sec1"/>
    <property type="match status" value="1"/>
</dbReference>
<proteinExistence type="inferred from homology"/>
<evidence type="ECO:0000313" key="5">
    <source>
        <dbReference type="Proteomes" id="UP000314982"/>
    </source>
</evidence>
<dbReference type="GO" id="GO:0019905">
    <property type="term" value="F:syntaxin binding"/>
    <property type="evidence" value="ECO:0007669"/>
    <property type="project" value="UniProtKB-ARBA"/>
</dbReference>
<dbReference type="InterPro" id="IPR043154">
    <property type="entry name" value="Sec-1-like_dom1"/>
</dbReference>
<evidence type="ECO:0000313" key="4">
    <source>
        <dbReference type="Ensembl" id="ENSHHUP00000000543.1"/>
    </source>
</evidence>
<dbReference type="InterPro" id="IPR036045">
    <property type="entry name" value="Sec1-like_sf"/>
</dbReference>
<dbReference type="FunFam" id="3.90.830.10:FF:000001">
    <property type="entry name" value="syntaxin-binding protein 1 isoform X2"/>
    <property type="match status" value="1"/>
</dbReference>
<accession>A0A4W5J8Q5</accession>
<dbReference type="Gene3D" id="3.90.830.10">
    <property type="entry name" value="Syntaxin Binding Protein 1, Chain A, domain 2"/>
    <property type="match status" value="1"/>
</dbReference>
<dbReference type="SUPFAM" id="SSF56815">
    <property type="entry name" value="Sec1/munc18-like (SM) proteins"/>
    <property type="match status" value="1"/>
</dbReference>
<dbReference type="FunFam" id="3.40.50.2060:FF:000001">
    <property type="entry name" value="syntaxin-binding protein 1 isoform X2"/>
    <property type="match status" value="1"/>
</dbReference>
<dbReference type="AlphaFoldDB" id="A0A4W5J8Q5"/>
<keyword evidence="5" id="KW-1185">Reference proteome</keyword>
<evidence type="ECO:0000256" key="2">
    <source>
        <dbReference type="ARBA" id="ARBA00022448"/>
    </source>
</evidence>
<evidence type="ECO:0000256" key="1">
    <source>
        <dbReference type="ARBA" id="ARBA00009884"/>
    </source>
</evidence>
<name>A0A4W5J8Q5_9TELE</name>
<reference evidence="4" key="3">
    <citation type="submission" date="2025-09" db="UniProtKB">
        <authorList>
            <consortium name="Ensembl"/>
        </authorList>
    </citation>
    <scope>IDENTIFICATION</scope>
</reference>
<dbReference type="GO" id="GO:0016192">
    <property type="term" value="P:vesicle-mediated transport"/>
    <property type="evidence" value="ECO:0007669"/>
    <property type="project" value="InterPro"/>
</dbReference>
<sequence>DLPSEILNGVIKSVKKDGEWKVLIVDHISMRILSSCCKMSDIMAEGVTIVEDINKRREPISSLEAIYLISPSKKSVHALINDFKEIAFTYKAAHIFFTDNCPDALFADIGRSRVSRVIKTLKEINVAFLPYESQVFSLDDPSSLHLFYSPVGDGNKDRMMETLAEQIATLCNTLKEYPAIRYRSGPEENARLAEEVYQRLNAHKADNPSMGEGPDKARSQLLIVDRGFDPISPILHELTFQAMVYDLLDIKQDIYKYQTTGIGDSKEKEVLLDEDDELWIQLRHMHIADVTKKVTELLRVFCESKRMSTDKANIKDLSQMLKKMPQYQKELSLYSTHLHLAEACMKKFKASVDKLCEVEQVSVATRVPNGTLFSYIVHYFFSSHTGIGEENLTKLIQHANVQANSNIITNLQHLGCPIIAGAGKTLPEKKERKESTYQLSRWTPTIKDVMENAIEDKLDRKQWPFISDPAPINTTQTTVSSARFGQWHKNKSPTEYRSGPRLIIFMIGGVSHSEMRSAYEVTRATDGKWEVLIGSSHIVTPTSFLNDLKNLDLDPTPES</sequence>
<reference evidence="5" key="1">
    <citation type="submission" date="2018-06" db="EMBL/GenBank/DDBJ databases">
        <title>Genome assembly of Danube salmon.</title>
        <authorList>
            <person name="Macqueen D.J."/>
            <person name="Gundappa M.K."/>
        </authorList>
    </citation>
    <scope>NUCLEOTIDE SEQUENCE [LARGE SCALE GENOMIC DNA]</scope>
</reference>
<dbReference type="Gene3D" id="3.40.50.2060">
    <property type="match status" value="1"/>
</dbReference>
<keyword evidence="3" id="KW-0653">Protein transport</keyword>
<organism evidence="4 5">
    <name type="scientific">Hucho hucho</name>
    <name type="common">huchen</name>
    <dbReference type="NCBI Taxonomy" id="62062"/>
    <lineage>
        <taxon>Eukaryota</taxon>
        <taxon>Metazoa</taxon>
        <taxon>Chordata</taxon>
        <taxon>Craniata</taxon>
        <taxon>Vertebrata</taxon>
        <taxon>Euteleostomi</taxon>
        <taxon>Actinopterygii</taxon>
        <taxon>Neopterygii</taxon>
        <taxon>Teleostei</taxon>
        <taxon>Protacanthopterygii</taxon>
        <taxon>Salmoniformes</taxon>
        <taxon>Salmonidae</taxon>
        <taxon>Salmoninae</taxon>
        <taxon>Hucho</taxon>
    </lineage>
</organism>
<dbReference type="InterPro" id="IPR043127">
    <property type="entry name" value="Sec-1-like_dom3a"/>
</dbReference>
<dbReference type="InterPro" id="IPR001619">
    <property type="entry name" value="Sec1-like"/>
</dbReference>
<dbReference type="Gene3D" id="3.40.50.1910">
    <property type="match status" value="2"/>
</dbReference>
<dbReference type="PANTHER" id="PTHR11679">
    <property type="entry name" value="VESICLE PROTEIN SORTING-ASSOCIATED"/>
    <property type="match status" value="1"/>
</dbReference>
<dbReference type="Ensembl" id="ENSHHUT00000000556.1">
    <property type="protein sequence ID" value="ENSHHUP00000000543.1"/>
    <property type="gene ID" value="ENSHHUG00000000034.1"/>
</dbReference>
<comment type="similarity">
    <text evidence="1">Belongs to the STXBP/unc-18/SEC1 family.</text>
</comment>
<dbReference type="GeneTree" id="ENSGT00940000160045"/>
<keyword evidence="2" id="KW-0813">Transport</keyword>
<protein>
    <submittedName>
        <fullName evidence="4">Syntaxin binding protein 2</fullName>
    </submittedName>
</protein>
<evidence type="ECO:0000256" key="3">
    <source>
        <dbReference type="ARBA" id="ARBA00022927"/>
    </source>
</evidence>
<dbReference type="STRING" id="62062.ENSHHUP00000000543"/>
<dbReference type="InterPro" id="IPR027482">
    <property type="entry name" value="Sec1-like_dom2"/>
</dbReference>
<dbReference type="Proteomes" id="UP000314982">
    <property type="component" value="Unassembled WGS sequence"/>
</dbReference>
<dbReference type="Gene3D" id="1.25.40.60">
    <property type="match status" value="2"/>
</dbReference>